<evidence type="ECO:0000313" key="2">
    <source>
        <dbReference type="WBParaSite" id="PDA_v2.g30246.t1"/>
    </source>
</evidence>
<accession>A0A914QFR3</accession>
<organism evidence="1 2">
    <name type="scientific">Panagrolaimus davidi</name>
    <dbReference type="NCBI Taxonomy" id="227884"/>
    <lineage>
        <taxon>Eukaryota</taxon>
        <taxon>Metazoa</taxon>
        <taxon>Ecdysozoa</taxon>
        <taxon>Nematoda</taxon>
        <taxon>Chromadorea</taxon>
        <taxon>Rhabditida</taxon>
        <taxon>Tylenchina</taxon>
        <taxon>Panagrolaimomorpha</taxon>
        <taxon>Panagrolaimoidea</taxon>
        <taxon>Panagrolaimidae</taxon>
        <taxon>Panagrolaimus</taxon>
    </lineage>
</organism>
<dbReference type="AlphaFoldDB" id="A0A914QFR3"/>
<protein>
    <submittedName>
        <fullName evidence="2">Uncharacterized protein</fullName>
    </submittedName>
</protein>
<name>A0A914QFR3_9BILA</name>
<proteinExistence type="predicted"/>
<reference evidence="2" key="1">
    <citation type="submission" date="2022-11" db="UniProtKB">
        <authorList>
            <consortium name="WormBaseParasite"/>
        </authorList>
    </citation>
    <scope>IDENTIFICATION</scope>
</reference>
<sequence>MEVDIPMLDLTDSDEEEIHSFIQHDDEPMDADDQIGVGEDLEPAVKAKMLETEYKIQHSRYVAQKSFYGDDDEVTDEQKVEYQLIGSI</sequence>
<evidence type="ECO:0000313" key="1">
    <source>
        <dbReference type="Proteomes" id="UP000887578"/>
    </source>
</evidence>
<dbReference type="Proteomes" id="UP000887578">
    <property type="component" value="Unplaced"/>
</dbReference>
<dbReference type="WBParaSite" id="PDA_v2.g30246.t1">
    <property type="protein sequence ID" value="PDA_v2.g30246.t1"/>
    <property type="gene ID" value="PDA_v2.g30246"/>
</dbReference>
<keyword evidence="1" id="KW-1185">Reference proteome</keyword>